<dbReference type="AlphaFoldDB" id="A0A1I5Q4M7"/>
<accession>A0A1I5Q4M7</accession>
<organism evidence="1 2">
    <name type="scientific">Tranquillimonas alkanivorans</name>
    <dbReference type="NCBI Taxonomy" id="441119"/>
    <lineage>
        <taxon>Bacteria</taxon>
        <taxon>Pseudomonadati</taxon>
        <taxon>Pseudomonadota</taxon>
        <taxon>Alphaproteobacteria</taxon>
        <taxon>Rhodobacterales</taxon>
        <taxon>Roseobacteraceae</taxon>
        <taxon>Tranquillimonas</taxon>
    </lineage>
</organism>
<name>A0A1I5Q4M7_9RHOB</name>
<reference evidence="1 2" key="1">
    <citation type="submission" date="2016-10" db="EMBL/GenBank/DDBJ databases">
        <authorList>
            <person name="de Groot N.N."/>
        </authorList>
    </citation>
    <scope>NUCLEOTIDE SEQUENCE [LARGE SCALE GENOMIC DNA]</scope>
    <source>
        <strain evidence="1 2">DSM 19547</strain>
    </source>
</reference>
<evidence type="ECO:0000313" key="1">
    <source>
        <dbReference type="EMBL" id="SFP41137.1"/>
    </source>
</evidence>
<dbReference type="EMBL" id="FOXA01000006">
    <property type="protein sequence ID" value="SFP41137.1"/>
    <property type="molecule type" value="Genomic_DNA"/>
</dbReference>
<protein>
    <submittedName>
        <fullName evidence="1">Uncharacterized protein</fullName>
    </submittedName>
</protein>
<keyword evidence="2" id="KW-1185">Reference proteome</keyword>
<sequence>MPERLGPFQIAVLRAYPGGARLLNAASGAQLTGGVQALCRDDQRLRVALDAVGPWVASADAPAAILTGMADDLEASLDRDPQQPELSHALRWLRTASLLVWEYDNVPARRSA</sequence>
<proteinExistence type="predicted"/>
<dbReference type="Proteomes" id="UP000199356">
    <property type="component" value="Unassembled WGS sequence"/>
</dbReference>
<gene>
    <name evidence="1" type="ORF">SAMN04488047_10664</name>
</gene>
<dbReference type="RefSeq" id="WP_093420796.1">
    <property type="nucleotide sequence ID" value="NZ_FOXA01000006.1"/>
</dbReference>
<evidence type="ECO:0000313" key="2">
    <source>
        <dbReference type="Proteomes" id="UP000199356"/>
    </source>
</evidence>